<evidence type="ECO:0000256" key="2">
    <source>
        <dbReference type="SAM" id="SignalP"/>
    </source>
</evidence>
<evidence type="ECO:0000313" key="4">
    <source>
        <dbReference type="Proteomes" id="UP000001631"/>
    </source>
</evidence>
<dbReference type="GeneID" id="69034960"/>
<sequence>MVSRTLYAVLSMGAVTAQLFATQSHSPISMSGHRNNPMLKLPFEEAGSETLMDLGLGALDNGSLQLVGMPQRHIWWDSGIDWVKKLTAAWNADASQNALSKHSGGNIYEMDQER</sequence>
<gene>
    <name evidence="3" type="ORF">HCBG_01944</name>
</gene>
<dbReference type="Proteomes" id="UP000001631">
    <property type="component" value="Unassembled WGS sequence"/>
</dbReference>
<dbReference type="InParanoid" id="C0NDK1"/>
<dbReference type="STRING" id="447093.C0NDK1"/>
<feature type="signal peptide" evidence="2">
    <location>
        <begin position="1"/>
        <end position="17"/>
    </location>
</feature>
<organism evidence="3 4">
    <name type="scientific">Ajellomyces capsulatus (strain G186AR / H82 / ATCC MYA-2454 / RMSCC 2432)</name>
    <name type="common">Darling's disease fungus</name>
    <name type="synonym">Histoplasma capsulatum</name>
    <dbReference type="NCBI Taxonomy" id="447093"/>
    <lineage>
        <taxon>Eukaryota</taxon>
        <taxon>Fungi</taxon>
        <taxon>Dikarya</taxon>
        <taxon>Ascomycota</taxon>
        <taxon>Pezizomycotina</taxon>
        <taxon>Eurotiomycetes</taxon>
        <taxon>Eurotiomycetidae</taxon>
        <taxon>Onygenales</taxon>
        <taxon>Ajellomycetaceae</taxon>
        <taxon>Histoplasma</taxon>
    </lineage>
</organism>
<evidence type="ECO:0000313" key="3">
    <source>
        <dbReference type="EMBL" id="EEH10299.1"/>
    </source>
</evidence>
<feature type="chain" id="PRO_5002899647" evidence="2">
    <location>
        <begin position="18"/>
        <end position="114"/>
    </location>
</feature>
<reference evidence="3" key="1">
    <citation type="submission" date="2009-02" db="EMBL/GenBank/DDBJ databases">
        <title>The Genome Sequence of Ajellomyces capsulatus strain G186AR.</title>
        <authorList>
            <consortium name="The Broad Institute Genome Sequencing Platform"/>
            <person name="Champion M."/>
            <person name="Cuomo C."/>
            <person name="Ma L.-J."/>
            <person name="Henn M.R."/>
            <person name="Sil A."/>
            <person name="Goldman B."/>
            <person name="Young S.K."/>
            <person name="Kodira C.D."/>
            <person name="Zeng Q."/>
            <person name="Koehrsen M."/>
            <person name="Alvarado L."/>
            <person name="Berlin A."/>
            <person name="Borenstein D."/>
            <person name="Chen Z."/>
            <person name="Engels R."/>
            <person name="Freedman E."/>
            <person name="Gellesch M."/>
            <person name="Goldberg J."/>
            <person name="Griggs A."/>
            <person name="Gujja S."/>
            <person name="Heiman D."/>
            <person name="Hepburn T."/>
            <person name="Howarth C."/>
            <person name="Jen D."/>
            <person name="Larson L."/>
            <person name="Lewis B."/>
            <person name="Mehta T."/>
            <person name="Park D."/>
            <person name="Pearson M."/>
            <person name="Roberts A."/>
            <person name="Saif S."/>
            <person name="Shea T."/>
            <person name="Shenoy N."/>
            <person name="Sisk P."/>
            <person name="Stolte C."/>
            <person name="Sykes S."/>
            <person name="Walk T."/>
            <person name="White J."/>
            <person name="Yandava C."/>
            <person name="Klein B."/>
            <person name="McEwen J.G."/>
            <person name="Puccia R."/>
            <person name="Goldman G.H."/>
            <person name="Felipe M.S."/>
            <person name="Nino-Vega G."/>
            <person name="San-Blas G."/>
            <person name="Taylor J."/>
            <person name="Mendoza L."/>
            <person name="Galagan J."/>
            <person name="Nusbaum C."/>
            <person name="Birren B."/>
        </authorList>
    </citation>
    <scope>NUCLEOTIDE SEQUENCE</scope>
    <source>
        <strain evidence="3">G186AR</strain>
    </source>
</reference>
<proteinExistence type="predicted"/>
<keyword evidence="4" id="KW-1185">Reference proteome</keyword>
<keyword evidence="2" id="KW-0732">Signal</keyword>
<dbReference type="EMBL" id="GG663364">
    <property type="protein sequence ID" value="EEH10299.1"/>
    <property type="molecule type" value="Genomic_DNA"/>
</dbReference>
<dbReference type="VEuPathDB" id="FungiDB:I7I50_00589"/>
<accession>C0NDK1</accession>
<dbReference type="RefSeq" id="XP_045290779.1">
    <property type="nucleotide sequence ID" value="XM_045428993.1"/>
</dbReference>
<name>C0NDK1_AJECG</name>
<dbReference type="AlphaFoldDB" id="C0NDK1"/>
<protein>
    <submittedName>
        <fullName evidence="3">Uncharacterized protein</fullName>
    </submittedName>
</protein>
<evidence type="ECO:0000256" key="1">
    <source>
        <dbReference type="SAM" id="MobiDB-lite"/>
    </source>
</evidence>
<feature type="region of interest" description="Disordered" evidence="1">
    <location>
        <begin position="95"/>
        <end position="114"/>
    </location>
</feature>
<dbReference type="HOGENOM" id="CLU_2120391_0_0_1"/>